<dbReference type="GO" id="GO:0000978">
    <property type="term" value="F:RNA polymerase II cis-regulatory region sequence-specific DNA binding"/>
    <property type="evidence" value="ECO:0007669"/>
    <property type="project" value="TreeGrafter"/>
</dbReference>
<dbReference type="InterPro" id="IPR001523">
    <property type="entry name" value="Paired_dom"/>
</dbReference>
<evidence type="ECO:0000256" key="10">
    <source>
        <dbReference type="PROSITE-ProRule" id="PRU00108"/>
    </source>
</evidence>
<dbReference type="Gene3D" id="1.10.10.10">
    <property type="entry name" value="Winged helix-like DNA-binding domain superfamily/Winged helix DNA-binding domain"/>
    <property type="match status" value="1"/>
</dbReference>
<feature type="compositionally biased region" description="Low complexity" evidence="12">
    <location>
        <begin position="382"/>
        <end position="395"/>
    </location>
</feature>
<feature type="DNA-binding region" description="Homeobox" evidence="10">
    <location>
        <begin position="552"/>
        <end position="611"/>
    </location>
</feature>
<evidence type="ECO:0000256" key="2">
    <source>
        <dbReference type="ARBA" id="ARBA00005733"/>
    </source>
</evidence>
<evidence type="ECO:0000256" key="5">
    <source>
        <dbReference type="ARBA" id="ARBA00023015"/>
    </source>
</evidence>
<organism evidence="13">
    <name type="scientific">Daphnia magna</name>
    <dbReference type="NCBI Taxonomy" id="35525"/>
    <lineage>
        <taxon>Eukaryota</taxon>
        <taxon>Metazoa</taxon>
        <taxon>Ecdysozoa</taxon>
        <taxon>Arthropoda</taxon>
        <taxon>Crustacea</taxon>
        <taxon>Branchiopoda</taxon>
        <taxon>Diplostraca</taxon>
        <taxon>Cladocera</taxon>
        <taxon>Anomopoda</taxon>
        <taxon>Daphniidae</taxon>
        <taxon>Daphnia</taxon>
    </lineage>
</organism>
<dbReference type="PROSITE" id="PS50071">
    <property type="entry name" value="HOMEOBOX_2"/>
    <property type="match status" value="1"/>
</dbReference>
<comment type="similarity">
    <text evidence="2">Belongs to the paired homeobox family.</text>
</comment>
<feature type="compositionally biased region" description="Low complexity" evidence="12">
    <location>
        <begin position="353"/>
        <end position="373"/>
    </location>
</feature>
<keyword evidence="4" id="KW-0563">Paired box</keyword>
<feature type="compositionally biased region" description="Low complexity" evidence="12">
    <location>
        <begin position="786"/>
        <end position="800"/>
    </location>
</feature>
<keyword evidence="7 10" id="KW-0371">Homeobox</keyword>
<evidence type="ECO:0000256" key="1">
    <source>
        <dbReference type="ARBA" id="ARBA00004123"/>
    </source>
</evidence>
<dbReference type="FunFam" id="1.10.10.60:FF:000307">
    <property type="entry name" value="Eyegone, isoform A"/>
    <property type="match status" value="1"/>
</dbReference>
<feature type="compositionally biased region" description="Low complexity" evidence="12">
    <location>
        <begin position="695"/>
        <end position="709"/>
    </location>
</feature>
<evidence type="ECO:0000256" key="8">
    <source>
        <dbReference type="ARBA" id="ARBA00023163"/>
    </source>
</evidence>
<dbReference type="CDD" id="cd00086">
    <property type="entry name" value="homeodomain"/>
    <property type="match status" value="1"/>
</dbReference>
<dbReference type="GO" id="GO:0005634">
    <property type="term" value="C:nucleus"/>
    <property type="evidence" value="ECO:0007669"/>
    <property type="project" value="UniProtKB-SubCell"/>
</dbReference>
<dbReference type="InterPro" id="IPR009057">
    <property type="entry name" value="Homeodomain-like_sf"/>
</dbReference>
<keyword evidence="8" id="KW-0804">Transcription</keyword>
<evidence type="ECO:0000256" key="3">
    <source>
        <dbReference type="ARBA" id="ARBA00022473"/>
    </source>
</evidence>
<feature type="compositionally biased region" description="Basic residues" evidence="12">
    <location>
        <begin position="176"/>
        <end position="190"/>
    </location>
</feature>
<feature type="compositionally biased region" description="Polar residues" evidence="12">
    <location>
        <begin position="436"/>
        <end position="454"/>
    </location>
</feature>
<feature type="compositionally biased region" description="Pro residues" evidence="12">
    <location>
        <begin position="710"/>
        <end position="719"/>
    </location>
</feature>
<feature type="compositionally biased region" description="Low complexity" evidence="12">
    <location>
        <begin position="476"/>
        <end position="488"/>
    </location>
</feature>
<dbReference type="SMART" id="SM00389">
    <property type="entry name" value="HOX"/>
    <property type="match status" value="1"/>
</dbReference>
<feature type="region of interest" description="Disordered" evidence="12">
    <location>
        <begin position="170"/>
        <end position="193"/>
    </location>
</feature>
<dbReference type="GO" id="GO:0000981">
    <property type="term" value="F:DNA-binding transcription factor activity, RNA polymerase II-specific"/>
    <property type="evidence" value="ECO:0007669"/>
    <property type="project" value="InterPro"/>
</dbReference>
<dbReference type="PANTHER" id="PTHR45636">
    <property type="entry name" value="PAIRED BOX PROTEIN PAX-6-RELATED-RELATED"/>
    <property type="match status" value="1"/>
</dbReference>
<dbReference type="Pfam" id="PF00046">
    <property type="entry name" value="Homeodomain"/>
    <property type="match status" value="1"/>
</dbReference>
<comment type="subcellular location">
    <subcellularLocation>
        <location evidence="1 10 11">Nucleus</location>
    </subcellularLocation>
</comment>
<reference evidence="13" key="1">
    <citation type="submission" date="2015-10" db="EMBL/GenBank/DDBJ databases">
        <title>EvidentialGene: Evidence-directed Construction of Complete mRNA Transcriptomes without Genomes.</title>
        <authorList>
            <person name="Gilbert D.G."/>
        </authorList>
    </citation>
    <scope>NUCLEOTIDE SEQUENCE</scope>
</reference>
<proteinExistence type="inferred from homology"/>
<feature type="region of interest" description="Disordered" evidence="12">
    <location>
        <begin position="615"/>
        <end position="800"/>
    </location>
</feature>
<sequence length="800" mass="84391">MVQLLDTKVEGFNSSGQSTRVESWPSAINRVGSLAVPASIAPAPIHPISHPNRMLVTDSALLAASTTPAASASAVWKMTDLPVSTGTSSLPLSAHPHHHPHHIHPVGASAPMVNLRDLYASAPSGLTSGMTASTAAAHHQRLLDLSRYSSGLIRPPYDLAGHHQQFLAAAAAAAAAHHHQVQHHHHHQQQHHLPTAAIGSAAAGGLSSSAVSKLLAAASASSGPAGHGGVMGARPSGIIGGSKPKVATPTVVSKIEQYKRENPTIFAWEIRERLISEGVCTNGTAPSVSSINRILRNRAAERAAAEFARAAGYGLYSAVSAAAAGGGPPYPFPWAGPLHHHHWGASGPGLTGPTLSHPLPATLTTPPAAASSPRHLAHPHGSSSDSISPRASPHHQQPPPHHHQGLGSLPAGLAAFAAAAAAAAAAARDAGAHCSATPQGSAADSVQGSVSPTGSDPARRSSHDSAYGGIGRSRSRSVSASRSGSFSRSRSRSPLRQHSAEAGAEDSSVRADSVTPPPPSHPAGRGSFPPHQLSDQHCDSSALHHHQQQGKFRRNRTTFNSGQLRELEKEFEKTHYPCVATRERLASQTQLSEARVQVWFSNRRAKWRRHQRMNLLQPSQPPPGSSSAGQALESGQQGGQHPPHRRQPPQVSEDSRSTTAANNVHQHRHRPAAHRHLFGIRGQRRPTPASIRAGSPTSTSKRSSCSPRQQRPPQPPPPDETSADCTTNERKDDRLDDDDCWDGDSDHVDCSDSEQESDISVVSHHQEQEEEEDQQEQALDLKKTRSSSPSTAVAATVSGR</sequence>
<keyword evidence="9 10" id="KW-0539">Nucleus</keyword>
<keyword evidence="6 10" id="KW-0238">DNA-binding</keyword>
<evidence type="ECO:0000256" key="7">
    <source>
        <dbReference type="ARBA" id="ARBA00023155"/>
    </source>
</evidence>
<evidence type="ECO:0000256" key="4">
    <source>
        <dbReference type="ARBA" id="ARBA00022724"/>
    </source>
</evidence>
<accession>A0A0P5IKQ7</accession>
<dbReference type="InterPro" id="IPR043565">
    <property type="entry name" value="PAX_fam"/>
</dbReference>
<dbReference type="InterPro" id="IPR036388">
    <property type="entry name" value="WH-like_DNA-bd_sf"/>
</dbReference>
<dbReference type="EMBL" id="GDIQ01040346">
    <property type="protein sequence ID" value="JAN54391.1"/>
    <property type="molecule type" value="Transcribed_RNA"/>
</dbReference>
<evidence type="ECO:0000256" key="9">
    <source>
        <dbReference type="ARBA" id="ARBA00023242"/>
    </source>
</evidence>
<dbReference type="SMART" id="SM00351">
    <property type="entry name" value="PAX"/>
    <property type="match status" value="1"/>
</dbReference>
<dbReference type="OrthoDB" id="3225452at2759"/>
<dbReference type="FunFam" id="1.10.10.10:FF:000003">
    <property type="entry name" value="Paired box protein Pax-6"/>
    <property type="match status" value="1"/>
</dbReference>
<dbReference type="Gene3D" id="1.10.10.60">
    <property type="entry name" value="Homeodomain-like"/>
    <property type="match status" value="1"/>
</dbReference>
<feature type="compositionally biased region" description="Basic residues" evidence="12">
    <location>
        <begin position="543"/>
        <end position="556"/>
    </location>
</feature>
<dbReference type="PROSITE" id="PS00027">
    <property type="entry name" value="HOMEOBOX_1"/>
    <property type="match status" value="1"/>
</dbReference>
<dbReference type="PANTHER" id="PTHR45636:SF50">
    <property type="entry name" value="EYEGONE, ISOFORM A-RELATED"/>
    <property type="match status" value="1"/>
</dbReference>
<dbReference type="AlphaFoldDB" id="A0A0P5IKQ7"/>
<dbReference type="InterPro" id="IPR017970">
    <property type="entry name" value="Homeobox_CS"/>
</dbReference>
<keyword evidence="3" id="KW-0217">Developmental protein</keyword>
<feature type="compositionally biased region" description="Basic residues" evidence="12">
    <location>
        <begin position="665"/>
        <end position="684"/>
    </location>
</feature>
<evidence type="ECO:0000256" key="11">
    <source>
        <dbReference type="RuleBase" id="RU000682"/>
    </source>
</evidence>
<dbReference type="Pfam" id="PF00292">
    <property type="entry name" value="PAX"/>
    <property type="match status" value="1"/>
</dbReference>
<evidence type="ECO:0000256" key="6">
    <source>
        <dbReference type="ARBA" id="ARBA00023125"/>
    </source>
</evidence>
<evidence type="ECO:0000256" key="12">
    <source>
        <dbReference type="SAM" id="MobiDB-lite"/>
    </source>
</evidence>
<feature type="region of interest" description="Disordered" evidence="12">
    <location>
        <begin position="434"/>
        <end position="558"/>
    </location>
</feature>
<name>A0A0P5IKQ7_9CRUS</name>
<keyword evidence="5" id="KW-0805">Transcription regulation</keyword>
<dbReference type="SUPFAM" id="SSF46689">
    <property type="entry name" value="Homeodomain-like"/>
    <property type="match status" value="2"/>
</dbReference>
<protein>
    <submittedName>
        <fullName evidence="13">Eyegone-like protein</fullName>
    </submittedName>
</protein>
<evidence type="ECO:0000313" key="13">
    <source>
        <dbReference type="EMBL" id="JAN54391.1"/>
    </source>
</evidence>
<dbReference type="InterPro" id="IPR001356">
    <property type="entry name" value="HD"/>
</dbReference>
<feature type="region of interest" description="Disordered" evidence="12">
    <location>
        <begin position="345"/>
        <end position="408"/>
    </location>
</feature>
<dbReference type="PROSITE" id="PS51057">
    <property type="entry name" value="PAIRED_2"/>
    <property type="match status" value="1"/>
</dbReference>